<proteinExistence type="predicted"/>
<gene>
    <name evidence="1" type="ORF">CK203_082551</name>
</gene>
<comment type="caution">
    <text evidence="1">The sequence shown here is derived from an EMBL/GenBank/DDBJ whole genome shotgun (WGS) entry which is preliminary data.</text>
</comment>
<dbReference type="AlphaFoldDB" id="A0A438DK04"/>
<sequence length="59" mass="6784">MEARATGGVEREEGVQQTLYDLEIRSCVRLKMLPKGLQQRTLWNLKSIDMPKEFTTLSS</sequence>
<dbReference type="EMBL" id="QGNW01001593">
    <property type="protein sequence ID" value="RVW35787.1"/>
    <property type="molecule type" value="Genomic_DNA"/>
</dbReference>
<dbReference type="Proteomes" id="UP000288805">
    <property type="component" value="Unassembled WGS sequence"/>
</dbReference>
<accession>A0A438DK04</accession>
<reference evidence="1 2" key="1">
    <citation type="journal article" date="2018" name="PLoS Genet.">
        <title>Population sequencing reveals clonal diversity and ancestral inbreeding in the grapevine cultivar Chardonnay.</title>
        <authorList>
            <person name="Roach M.J."/>
            <person name="Johnson D.L."/>
            <person name="Bohlmann J."/>
            <person name="van Vuuren H.J."/>
            <person name="Jones S.J."/>
            <person name="Pretorius I.S."/>
            <person name="Schmidt S.A."/>
            <person name="Borneman A.R."/>
        </authorList>
    </citation>
    <scope>NUCLEOTIDE SEQUENCE [LARGE SCALE GENOMIC DNA]</scope>
    <source>
        <strain evidence="2">cv. Chardonnay</strain>
        <tissue evidence="1">Leaf</tissue>
    </source>
</reference>
<evidence type="ECO:0000313" key="2">
    <source>
        <dbReference type="Proteomes" id="UP000288805"/>
    </source>
</evidence>
<evidence type="ECO:0000313" key="1">
    <source>
        <dbReference type="EMBL" id="RVW35787.1"/>
    </source>
</evidence>
<protein>
    <recommendedName>
        <fullName evidence="3">Disease resistance protein</fullName>
    </recommendedName>
</protein>
<organism evidence="1 2">
    <name type="scientific">Vitis vinifera</name>
    <name type="common">Grape</name>
    <dbReference type="NCBI Taxonomy" id="29760"/>
    <lineage>
        <taxon>Eukaryota</taxon>
        <taxon>Viridiplantae</taxon>
        <taxon>Streptophyta</taxon>
        <taxon>Embryophyta</taxon>
        <taxon>Tracheophyta</taxon>
        <taxon>Spermatophyta</taxon>
        <taxon>Magnoliopsida</taxon>
        <taxon>eudicotyledons</taxon>
        <taxon>Gunneridae</taxon>
        <taxon>Pentapetalae</taxon>
        <taxon>rosids</taxon>
        <taxon>Vitales</taxon>
        <taxon>Vitaceae</taxon>
        <taxon>Viteae</taxon>
        <taxon>Vitis</taxon>
    </lineage>
</organism>
<evidence type="ECO:0008006" key="3">
    <source>
        <dbReference type="Google" id="ProtNLM"/>
    </source>
</evidence>
<name>A0A438DK04_VITVI</name>